<gene>
    <name evidence="1" type="ORF">APR42_05535</name>
</gene>
<dbReference type="RefSeq" id="WP_057481921.1">
    <property type="nucleotide sequence ID" value="NZ_BMWR01000001.1"/>
</dbReference>
<dbReference type="AlphaFoldDB" id="A0A0Q9Z8B3"/>
<dbReference type="EMBL" id="LKTP01000023">
    <property type="protein sequence ID" value="KRG28249.1"/>
    <property type="molecule type" value="Genomic_DNA"/>
</dbReference>
<keyword evidence="2" id="KW-1185">Reference proteome</keyword>
<dbReference type="Proteomes" id="UP000051643">
    <property type="component" value="Unassembled WGS sequence"/>
</dbReference>
<accession>A0A0Q9Z8B3</accession>
<sequence>MKPASTYSEISEGALLLHQQIVGLAKENPEIQSLYKGCQLLFSPLLERPKILLIGYNPGGGYFNWHGEIMEEFTQSALFPFLINMNTNHETRKKYK</sequence>
<evidence type="ECO:0000313" key="1">
    <source>
        <dbReference type="EMBL" id="KRG28249.1"/>
    </source>
</evidence>
<protein>
    <submittedName>
        <fullName evidence="1">Uncharacterized protein</fullName>
    </submittedName>
</protein>
<evidence type="ECO:0000313" key="2">
    <source>
        <dbReference type="Proteomes" id="UP000051643"/>
    </source>
</evidence>
<dbReference type="OrthoDB" id="1123166at2"/>
<proteinExistence type="predicted"/>
<comment type="caution">
    <text evidence="1">The sequence shown here is derived from an EMBL/GenBank/DDBJ whole genome shotgun (WGS) entry which is preliminary data.</text>
</comment>
<organism evidence="1 2">
    <name type="scientific">Salegentibacter mishustinae</name>
    <dbReference type="NCBI Taxonomy" id="270918"/>
    <lineage>
        <taxon>Bacteria</taxon>
        <taxon>Pseudomonadati</taxon>
        <taxon>Bacteroidota</taxon>
        <taxon>Flavobacteriia</taxon>
        <taxon>Flavobacteriales</taxon>
        <taxon>Flavobacteriaceae</taxon>
        <taxon>Salegentibacter</taxon>
    </lineage>
</organism>
<name>A0A0Q9Z8B3_9FLAO</name>
<reference evidence="1" key="1">
    <citation type="submission" date="2015-10" db="EMBL/GenBank/DDBJ databases">
        <title>Draft genome sequence of Salegentibacter mishustinae KCTC 12263.</title>
        <authorList>
            <person name="Lin W."/>
            <person name="Zheng Q."/>
        </authorList>
    </citation>
    <scope>NUCLEOTIDE SEQUENCE [LARGE SCALE GENOMIC DNA]</scope>
    <source>
        <strain evidence="1">KCTC 12263</strain>
    </source>
</reference>